<dbReference type="InterPro" id="IPR023404">
    <property type="entry name" value="rSAM_horseshoe"/>
</dbReference>
<name>D0LTE1_HALO1</name>
<dbReference type="Gene3D" id="3.80.30.20">
    <property type="entry name" value="tm_1862 like domain"/>
    <property type="match status" value="1"/>
</dbReference>
<dbReference type="Pfam" id="PF19864">
    <property type="entry name" value="Radical_SAM_N2"/>
    <property type="match status" value="1"/>
</dbReference>
<dbReference type="GO" id="GO:0051536">
    <property type="term" value="F:iron-sulfur cluster binding"/>
    <property type="evidence" value="ECO:0007669"/>
    <property type="project" value="InterPro"/>
</dbReference>
<dbReference type="InterPro" id="IPR007197">
    <property type="entry name" value="rSAM"/>
</dbReference>
<dbReference type="STRING" id="502025.Hoch_1278"/>
<dbReference type="KEGG" id="hoh:Hoch_1278"/>
<protein>
    <submittedName>
        <fullName evidence="2">Radical SAM domain protein</fullName>
    </submittedName>
</protein>
<dbReference type="eggNOG" id="COG1032">
    <property type="taxonomic scope" value="Bacteria"/>
</dbReference>
<dbReference type="Proteomes" id="UP000001880">
    <property type="component" value="Chromosome"/>
</dbReference>
<dbReference type="GO" id="GO:0003824">
    <property type="term" value="F:catalytic activity"/>
    <property type="evidence" value="ECO:0007669"/>
    <property type="project" value="InterPro"/>
</dbReference>
<dbReference type="SFLD" id="SFLDG01082">
    <property type="entry name" value="B12-binding_domain_containing"/>
    <property type="match status" value="1"/>
</dbReference>
<dbReference type="HOGENOM" id="CLU_496753_0_0_7"/>
<dbReference type="SUPFAM" id="SSF102114">
    <property type="entry name" value="Radical SAM enzymes"/>
    <property type="match status" value="1"/>
</dbReference>
<gene>
    <name evidence="2" type="ordered locus">Hoch_1278</name>
</gene>
<accession>D0LTE1</accession>
<organism evidence="2 3">
    <name type="scientific">Haliangium ochraceum (strain DSM 14365 / JCM 11303 / SMP-2)</name>
    <dbReference type="NCBI Taxonomy" id="502025"/>
    <lineage>
        <taxon>Bacteria</taxon>
        <taxon>Pseudomonadati</taxon>
        <taxon>Myxococcota</taxon>
        <taxon>Polyangia</taxon>
        <taxon>Haliangiales</taxon>
        <taxon>Kofleriaceae</taxon>
        <taxon>Haliangium</taxon>
    </lineage>
</organism>
<dbReference type="PANTHER" id="PTHR42731">
    <property type="entry name" value="SLL1084 PROTEIN"/>
    <property type="match status" value="1"/>
</dbReference>
<dbReference type="AlphaFoldDB" id="D0LTE1"/>
<dbReference type="PANTHER" id="PTHR42731:SF1">
    <property type="entry name" value="RADICAL SAM DOMAIN PROTEIN"/>
    <property type="match status" value="1"/>
</dbReference>
<dbReference type="InterPro" id="IPR058240">
    <property type="entry name" value="rSAM_sf"/>
</dbReference>
<feature type="domain" description="Elp3/MiaA/NifB-like radical SAM core" evidence="1">
    <location>
        <begin position="231"/>
        <end position="450"/>
    </location>
</feature>
<keyword evidence="3" id="KW-1185">Reference proteome</keyword>
<dbReference type="EMBL" id="CP001804">
    <property type="protein sequence ID" value="ACY13836.1"/>
    <property type="molecule type" value="Genomic_DNA"/>
</dbReference>
<evidence type="ECO:0000313" key="3">
    <source>
        <dbReference type="Proteomes" id="UP000001880"/>
    </source>
</evidence>
<dbReference type="InterPro" id="IPR045784">
    <property type="entry name" value="Radical_SAM_N2"/>
</dbReference>
<dbReference type="SMART" id="SM00729">
    <property type="entry name" value="Elp3"/>
    <property type="match status" value="1"/>
</dbReference>
<dbReference type="InterPro" id="IPR006638">
    <property type="entry name" value="Elp3/MiaA/NifB-like_rSAM"/>
</dbReference>
<evidence type="ECO:0000259" key="1">
    <source>
        <dbReference type="SMART" id="SM00729"/>
    </source>
</evidence>
<evidence type="ECO:0000313" key="2">
    <source>
        <dbReference type="EMBL" id="ACY13836.1"/>
    </source>
</evidence>
<reference evidence="2 3" key="1">
    <citation type="journal article" date="2010" name="Stand. Genomic Sci.">
        <title>Complete genome sequence of Haliangium ochraceum type strain (SMP-2).</title>
        <authorList>
            <consortium name="US DOE Joint Genome Institute (JGI-PGF)"/>
            <person name="Ivanova N."/>
            <person name="Daum C."/>
            <person name="Lang E."/>
            <person name="Abt B."/>
            <person name="Kopitz M."/>
            <person name="Saunders E."/>
            <person name="Lapidus A."/>
            <person name="Lucas S."/>
            <person name="Glavina Del Rio T."/>
            <person name="Nolan M."/>
            <person name="Tice H."/>
            <person name="Copeland A."/>
            <person name="Cheng J.F."/>
            <person name="Chen F."/>
            <person name="Bruce D."/>
            <person name="Goodwin L."/>
            <person name="Pitluck S."/>
            <person name="Mavromatis K."/>
            <person name="Pati A."/>
            <person name="Mikhailova N."/>
            <person name="Chen A."/>
            <person name="Palaniappan K."/>
            <person name="Land M."/>
            <person name="Hauser L."/>
            <person name="Chang Y.J."/>
            <person name="Jeffries C.D."/>
            <person name="Detter J.C."/>
            <person name="Brettin T."/>
            <person name="Rohde M."/>
            <person name="Goker M."/>
            <person name="Bristow J."/>
            <person name="Markowitz V."/>
            <person name="Eisen J.A."/>
            <person name="Hugenholtz P."/>
            <person name="Kyrpides N.C."/>
            <person name="Klenk H.P."/>
        </authorList>
    </citation>
    <scope>NUCLEOTIDE SEQUENCE [LARGE SCALE GENOMIC DNA]</scope>
    <source>
        <strain evidence="3">DSM 14365 / CIP 107738 / JCM 11303 / AJ 13395 / SMP-2</strain>
    </source>
</reference>
<dbReference type="SFLD" id="SFLDS00029">
    <property type="entry name" value="Radical_SAM"/>
    <property type="match status" value="1"/>
</dbReference>
<sequence>MNREPPPDKSALEPVRVLFVALSGFEDSLLSLGLLHLQQRVNYAPQCPGTADWLYLDDELLLGKSCEREPTQLRSLEYEWVAREVDVLIFSLSHPVLLPWMLTVLDAAGLPALASDRRPDDPVVVVGNVATSNPEPLAPFVDVALIGAAEESLLELIACVHGSRRGGAAWQEPAARLPGAYVPGLYQLTGPAGVQRPVRADSDTPPQVISVPSAELAYQWTRHTAPRVLPHRLVMSPNLGCRASCHFCRVGQDPYSEAPMRDLRDYVERGVAAGATQAVLHSLSLSQYRMLGELIEALDTLEVTVGSMRADELTPRKMALLQRLDAHNSLFQSQRSAGRRLVLAPETASPGLMPLLGKRFTEPLLRARVQSALDIGVSSLMLYYIVGLPGESHADIAAIAAQCARLYRMGAWESFEVKVTQFEAEPGTPLEGEPLVAARAVSERVDTIRLLLDDELGPGRVRVHLEPEPLRLYRVLLKRGDRSAGLAALWLHRRGVAPMELTPELREQARAAVGLESYNPLARFTDDRPTPWSFIQHHALARAQRGRS</sequence>
<proteinExistence type="predicted"/>